<accession>A0A9R1TTN6</accession>
<feature type="chain" id="PRO_5040191523" description="Protein quiver" evidence="9">
    <location>
        <begin position="24"/>
        <end position="274"/>
    </location>
</feature>
<evidence type="ECO:0000313" key="10">
    <source>
        <dbReference type="Proteomes" id="UP000694866"/>
    </source>
</evidence>
<keyword evidence="3" id="KW-0812">Transmembrane</keyword>
<sequence length="274" mass="28483">MIASKTVILVLFAFVFIAELKLGESLQCIVCKSTVNGKCTSDPDAFKAIECPATTAPPVTESTTSSSPSPSIPSSTPSSTLSPSESSTDSSSSPSSPSSTDSSTSPSSPSSTDSSTLSSSPSSTDSSTSSSSPSNTESSTSPSSSSSTDSSTSPPSTSNSTSPTMLPSDPTSPPSAESDIEGRQLNSRFKRWAELRTEKTRECYKIIYKEKETEVVERGCVPPASQGCTDLRTGKNGVTYCGTCDRDACNSSSIITHSLTSMLLLLGVTFYLTR</sequence>
<reference evidence="11" key="1">
    <citation type="submission" date="2025-08" db="UniProtKB">
        <authorList>
            <consortium name="RefSeq"/>
        </authorList>
    </citation>
    <scope>IDENTIFICATION</scope>
    <source>
        <strain evidence="11">USDA-PBARC FA_bdor</strain>
        <tissue evidence="11">Whole organism</tissue>
    </source>
</reference>
<keyword evidence="5" id="KW-1133">Transmembrane helix</keyword>
<dbReference type="AlphaFoldDB" id="A0A9R1TTN6"/>
<keyword evidence="2" id="KW-0336">GPI-anchor</keyword>
<keyword evidence="7" id="KW-0449">Lipoprotein</keyword>
<feature type="region of interest" description="Disordered" evidence="8">
    <location>
        <begin position="56"/>
        <end position="183"/>
    </location>
</feature>
<dbReference type="OrthoDB" id="8041071at2759"/>
<keyword evidence="6" id="KW-0472">Membrane</keyword>
<name>A0A9R1TTN6_9HYME</name>
<evidence type="ECO:0000256" key="8">
    <source>
        <dbReference type="SAM" id="MobiDB-lite"/>
    </source>
</evidence>
<dbReference type="InterPro" id="IPR050975">
    <property type="entry name" value="Sleep_regulator"/>
</dbReference>
<organism evidence="10 11">
    <name type="scientific">Fopius arisanus</name>
    <dbReference type="NCBI Taxonomy" id="64838"/>
    <lineage>
        <taxon>Eukaryota</taxon>
        <taxon>Metazoa</taxon>
        <taxon>Ecdysozoa</taxon>
        <taxon>Arthropoda</taxon>
        <taxon>Hexapoda</taxon>
        <taxon>Insecta</taxon>
        <taxon>Pterygota</taxon>
        <taxon>Neoptera</taxon>
        <taxon>Endopterygota</taxon>
        <taxon>Hymenoptera</taxon>
        <taxon>Apocrita</taxon>
        <taxon>Ichneumonoidea</taxon>
        <taxon>Braconidae</taxon>
        <taxon>Opiinae</taxon>
        <taxon>Fopius</taxon>
    </lineage>
</organism>
<dbReference type="Proteomes" id="UP000694866">
    <property type="component" value="Unplaced"/>
</dbReference>
<keyword evidence="4 9" id="KW-0732">Signal</keyword>
<proteinExistence type="predicted"/>
<evidence type="ECO:0000256" key="5">
    <source>
        <dbReference type="ARBA" id="ARBA00022989"/>
    </source>
</evidence>
<evidence type="ECO:0000256" key="2">
    <source>
        <dbReference type="ARBA" id="ARBA00022622"/>
    </source>
</evidence>
<dbReference type="PANTHER" id="PTHR33562">
    <property type="entry name" value="ATILLA, ISOFORM B-RELATED-RELATED"/>
    <property type="match status" value="1"/>
</dbReference>
<evidence type="ECO:0000256" key="7">
    <source>
        <dbReference type="ARBA" id="ARBA00023288"/>
    </source>
</evidence>
<feature type="compositionally biased region" description="Low complexity" evidence="8">
    <location>
        <begin position="62"/>
        <end position="164"/>
    </location>
</feature>
<evidence type="ECO:0000256" key="9">
    <source>
        <dbReference type="SAM" id="SignalP"/>
    </source>
</evidence>
<dbReference type="GO" id="GO:0098552">
    <property type="term" value="C:side of membrane"/>
    <property type="evidence" value="ECO:0007669"/>
    <property type="project" value="UniProtKB-KW"/>
</dbReference>
<dbReference type="KEGG" id="fas:105273799"/>
<keyword evidence="2" id="KW-0325">Glycoprotein</keyword>
<dbReference type="GeneID" id="105273799"/>
<evidence type="ECO:0008006" key="12">
    <source>
        <dbReference type="Google" id="ProtNLM"/>
    </source>
</evidence>
<evidence type="ECO:0000256" key="1">
    <source>
        <dbReference type="ARBA" id="ARBA00004589"/>
    </source>
</evidence>
<protein>
    <recommendedName>
        <fullName evidence="12">Protein quiver</fullName>
    </recommendedName>
</protein>
<evidence type="ECO:0000313" key="11">
    <source>
        <dbReference type="RefSeq" id="XP_011314736.1"/>
    </source>
</evidence>
<gene>
    <name evidence="11" type="primary">LOC105273799</name>
</gene>
<feature type="signal peptide" evidence="9">
    <location>
        <begin position="1"/>
        <end position="23"/>
    </location>
</feature>
<dbReference type="RefSeq" id="XP_011314736.1">
    <property type="nucleotide sequence ID" value="XM_011316434.1"/>
</dbReference>
<keyword evidence="10" id="KW-1185">Reference proteome</keyword>
<evidence type="ECO:0000256" key="3">
    <source>
        <dbReference type="ARBA" id="ARBA00022692"/>
    </source>
</evidence>
<evidence type="ECO:0000256" key="6">
    <source>
        <dbReference type="ARBA" id="ARBA00023136"/>
    </source>
</evidence>
<comment type="subcellular location">
    <subcellularLocation>
        <location evidence="1">Membrane</location>
        <topology evidence="1">Lipid-anchor</topology>
        <topology evidence="1">GPI-anchor</topology>
    </subcellularLocation>
</comment>
<evidence type="ECO:0000256" key="4">
    <source>
        <dbReference type="ARBA" id="ARBA00022729"/>
    </source>
</evidence>